<dbReference type="STRING" id="1121266.SAMN02745883_01688"/>
<gene>
    <name evidence="1" type="ORF">SAMN02745883_01688</name>
</gene>
<evidence type="ECO:0000313" key="2">
    <source>
        <dbReference type="Proteomes" id="UP000184082"/>
    </source>
</evidence>
<keyword evidence="2" id="KW-1185">Reference proteome</keyword>
<sequence length="307" mass="36507">MKQVDIFLLTIKENEENVQIMAEKIINSCMSQEFSVKSDIIKNGRYNTIYFYIDDCINNDKDKVKDFINFFKHYAAIVIADYIIDVLELEMAKKILKNNYCFLKPVERKIIIEELNKSLENEFYDGNVYVPYKVNRKAKILYELLEFLSIEEIINVNGFVKFRLQNYIEDLSRVLEKVVEKYMKEKEYKEFIKLLRYFVNIQEPKMDVINIVVDKAGRYHFYDKNLKAIRDSSINDLTDDLKDNNLNGDDLLISSLINIAPRKIIIHYISNIKNNEIIETIKNIFDDRLHICNNCRICNLNKEIKEE</sequence>
<dbReference type="Proteomes" id="UP000184082">
    <property type="component" value="Unassembled WGS sequence"/>
</dbReference>
<protein>
    <submittedName>
        <fullName evidence="1">Putative sporulation protein YtxC</fullName>
    </submittedName>
</protein>
<proteinExistence type="predicted"/>
<name>A0A1M6R4A2_9FIRM</name>
<dbReference type="Pfam" id="PF08812">
    <property type="entry name" value="YtxC"/>
    <property type="match status" value="1"/>
</dbReference>
<dbReference type="AlphaFoldDB" id="A0A1M6R4A2"/>
<accession>A0A1M6R4A2</accession>
<reference evidence="1 2" key="1">
    <citation type="submission" date="2016-11" db="EMBL/GenBank/DDBJ databases">
        <authorList>
            <person name="Jaros S."/>
            <person name="Januszkiewicz K."/>
            <person name="Wedrychowicz H."/>
        </authorList>
    </citation>
    <scope>NUCLEOTIDE SEQUENCE [LARGE SCALE GENOMIC DNA]</scope>
    <source>
        <strain evidence="1 2">DSM 14501</strain>
    </source>
</reference>
<dbReference type="EMBL" id="FRAJ01000013">
    <property type="protein sequence ID" value="SHK27311.1"/>
    <property type="molecule type" value="Genomic_DNA"/>
</dbReference>
<dbReference type="InterPro" id="IPR014199">
    <property type="entry name" value="Spore_YtxC"/>
</dbReference>
<organism evidence="1 2">
    <name type="scientific">Caminicella sporogenes DSM 14501</name>
    <dbReference type="NCBI Taxonomy" id="1121266"/>
    <lineage>
        <taxon>Bacteria</taxon>
        <taxon>Bacillati</taxon>
        <taxon>Bacillota</taxon>
        <taxon>Clostridia</taxon>
        <taxon>Peptostreptococcales</taxon>
        <taxon>Caminicellaceae</taxon>
        <taxon>Caminicella</taxon>
    </lineage>
</organism>
<evidence type="ECO:0000313" key="1">
    <source>
        <dbReference type="EMBL" id="SHK27311.1"/>
    </source>
</evidence>